<dbReference type="SMART" id="SM00331">
    <property type="entry name" value="PP2C_SIG"/>
    <property type="match status" value="1"/>
</dbReference>
<dbReference type="Proteomes" id="UP000093757">
    <property type="component" value="Unassembled WGS sequence"/>
</dbReference>
<dbReference type="SMART" id="SM00065">
    <property type="entry name" value="GAF"/>
    <property type="match status" value="1"/>
</dbReference>
<dbReference type="OrthoDB" id="163538at2"/>
<dbReference type="PANTHER" id="PTHR43156:SF2">
    <property type="entry name" value="STAGE II SPORULATION PROTEIN E"/>
    <property type="match status" value="1"/>
</dbReference>
<protein>
    <submittedName>
        <fullName evidence="4">Uncharacterized protein</fullName>
    </submittedName>
</protein>
<dbReference type="CDD" id="cd16936">
    <property type="entry name" value="HATPase_RsbW-like"/>
    <property type="match status" value="1"/>
</dbReference>
<accession>A0A1A6BFE5</accession>
<dbReference type="Pfam" id="PF07228">
    <property type="entry name" value="SpoIIE"/>
    <property type="match status" value="1"/>
</dbReference>
<proteinExistence type="predicted"/>
<evidence type="ECO:0000259" key="3">
    <source>
        <dbReference type="SMART" id="SM00331"/>
    </source>
</evidence>
<keyword evidence="1" id="KW-0378">Hydrolase</keyword>
<evidence type="ECO:0000313" key="5">
    <source>
        <dbReference type="Proteomes" id="UP000093757"/>
    </source>
</evidence>
<gene>
    <name evidence="4" type="ORF">A9W98_21820</name>
</gene>
<dbReference type="Gene3D" id="3.60.40.10">
    <property type="entry name" value="PPM-type phosphatase domain"/>
    <property type="match status" value="1"/>
</dbReference>
<dbReference type="EMBL" id="MAEM01000318">
    <property type="protein sequence ID" value="OBS01102.1"/>
    <property type="molecule type" value="Genomic_DNA"/>
</dbReference>
<dbReference type="InterPro" id="IPR003018">
    <property type="entry name" value="GAF"/>
</dbReference>
<dbReference type="Pfam" id="PF13185">
    <property type="entry name" value="GAF_2"/>
    <property type="match status" value="1"/>
</dbReference>
<dbReference type="InterPro" id="IPR001932">
    <property type="entry name" value="PPM-type_phosphatase-like_dom"/>
</dbReference>
<comment type="caution">
    <text evidence="4">The sequence shown here is derived from an EMBL/GenBank/DDBJ whole genome shotgun (WGS) entry which is preliminary data.</text>
</comment>
<feature type="domain" description="GAF" evidence="2">
    <location>
        <begin position="188"/>
        <end position="339"/>
    </location>
</feature>
<dbReference type="SUPFAM" id="SSF55874">
    <property type="entry name" value="ATPase domain of HSP90 chaperone/DNA topoisomerase II/histidine kinase"/>
    <property type="match status" value="1"/>
</dbReference>
<organism evidence="4 5">
    <name type="scientific">Mycobacterium gordonae</name>
    <dbReference type="NCBI Taxonomy" id="1778"/>
    <lineage>
        <taxon>Bacteria</taxon>
        <taxon>Bacillati</taxon>
        <taxon>Actinomycetota</taxon>
        <taxon>Actinomycetes</taxon>
        <taxon>Mycobacteriales</taxon>
        <taxon>Mycobacteriaceae</taxon>
        <taxon>Mycobacterium</taxon>
    </lineage>
</organism>
<sequence length="709" mass="74613">MNLSPLPADLTTAVKLGGEMGKRFADFDWAAHPLGPPQQWAAEIRTTVASTLTSRSPTIVFLRSPELFVWHNDAYLFLLGNDHPGALGRAARELWWDDWDQIGPMLSGVLSTGVATWSHGLMLPVLTGSKPEDVTFAVNPVLGSDGVVSAVMAAVTDIADPAPPVVRHRAEQSAGLMALDAAVQGADSIAGLLRAVLRSPFASGDATAAAIGVVLDGEDHVQFEFAGAVPAELRDRYHVARLDSPLVGVDVISTGQRMVIPDTFALPARYAHAVHDTASSVRACVAHPLRAASGRVVGVLTLLWPQARRFADAELELFARTADIAASALGRIRLAAREHRIAVDFQEHLLDLDRGSTAAVVAAVYQPAGEVVRVGGDWFSATGLDHSDRIGISVGDVVGHGLAAAIVMSRLRAAVTVSALTASDPVSVLGALDRYALTLAGARCATVAYAAIDTGVQPARISYLCAGHPYPLLVHPERGPVYLEGGRRSPVATAASGDAPETATAELPPGSLVLLYTDGLIERAGETLDRGFDRLKAVAAECADLPAECVCAELVHRMAPPGGYRDDVVVLAARPRHAGDRSFAMVVPATPGQIPTARTRLREWLAATAVGRAEEVLLAVGEAVTNAVEHGSGCEARKTVSIEAFLRPDAVSISVSDSGRWVGDSSASRRSRRRGRGLTLISGLADQVETVRTPGGTRVTLRFDRAGDS</sequence>
<dbReference type="Pfam" id="PF13581">
    <property type="entry name" value="HATPase_c_2"/>
    <property type="match status" value="1"/>
</dbReference>
<dbReference type="InterPro" id="IPR036457">
    <property type="entry name" value="PPM-type-like_dom_sf"/>
</dbReference>
<dbReference type="SUPFAM" id="SSF81606">
    <property type="entry name" value="PP2C-like"/>
    <property type="match status" value="1"/>
</dbReference>
<dbReference type="Gene3D" id="3.30.565.10">
    <property type="entry name" value="Histidine kinase-like ATPase, C-terminal domain"/>
    <property type="match status" value="1"/>
</dbReference>
<dbReference type="Gene3D" id="3.30.450.20">
    <property type="entry name" value="PAS domain"/>
    <property type="match status" value="1"/>
</dbReference>
<dbReference type="GO" id="GO:0016791">
    <property type="term" value="F:phosphatase activity"/>
    <property type="evidence" value="ECO:0007669"/>
    <property type="project" value="TreeGrafter"/>
</dbReference>
<reference evidence="4 5" key="1">
    <citation type="submission" date="2016-06" db="EMBL/GenBank/DDBJ databases">
        <authorList>
            <person name="Kjaerup R.B."/>
            <person name="Dalgaard T.S."/>
            <person name="Juul-Madsen H.R."/>
        </authorList>
    </citation>
    <scope>NUCLEOTIDE SEQUENCE [LARGE SCALE GENOMIC DNA]</scope>
    <source>
        <strain evidence="4 5">1245752.6</strain>
    </source>
</reference>
<feature type="domain" description="PPM-type phosphatase" evidence="3">
    <location>
        <begin position="359"/>
        <end position="575"/>
    </location>
</feature>
<dbReference type="RefSeq" id="WP_065134621.1">
    <property type="nucleotide sequence ID" value="NZ_MAEM01000318.1"/>
</dbReference>
<evidence type="ECO:0000256" key="1">
    <source>
        <dbReference type="ARBA" id="ARBA00022801"/>
    </source>
</evidence>
<dbReference type="InterPro" id="IPR036890">
    <property type="entry name" value="HATPase_C_sf"/>
</dbReference>
<name>A0A1A6BFE5_MYCGO</name>
<dbReference type="Gene3D" id="3.30.450.40">
    <property type="match status" value="1"/>
</dbReference>
<dbReference type="InterPro" id="IPR029016">
    <property type="entry name" value="GAF-like_dom_sf"/>
</dbReference>
<dbReference type="SUPFAM" id="SSF55781">
    <property type="entry name" value="GAF domain-like"/>
    <property type="match status" value="1"/>
</dbReference>
<evidence type="ECO:0000313" key="4">
    <source>
        <dbReference type="EMBL" id="OBS01102.1"/>
    </source>
</evidence>
<dbReference type="PANTHER" id="PTHR43156">
    <property type="entry name" value="STAGE II SPORULATION PROTEIN E-RELATED"/>
    <property type="match status" value="1"/>
</dbReference>
<dbReference type="InterPro" id="IPR003594">
    <property type="entry name" value="HATPase_dom"/>
</dbReference>
<evidence type="ECO:0000259" key="2">
    <source>
        <dbReference type="SMART" id="SM00065"/>
    </source>
</evidence>
<dbReference type="InterPro" id="IPR052016">
    <property type="entry name" value="Bact_Sigma-Reg"/>
</dbReference>
<dbReference type="AlphaFoldDB" id="A0A1A6BFE5"/>